<dbReference type="STRING" id="1071383.J7RC82"/>
<proteinExistence type="predicted"/>
<evidence type="ECO:0000313" key="2">
    <source>
        <dbReference type="EMBL" id="CCK72465.1"/>
    </source>
</evidence>
<organism evidence="2 3">
    <name type="scientific">Huiozyma naganishii (strain ATCC MYA-139 / BCRC 22969 / CBS 8797 / KCTC 17520 / NBRC 10181 / NCYC 3082 / Yp74L-3)</name>
    <name type="common">Yeast</name>
    <name type="synonym">Kazachstania naganishii</name>
    <dbReference type="NCBI Taxonomy" id="1071383"/>
    <lineage>
        <taxon>Eukaryota</taxon>
        <taxon>Fungi</taxon>
        <taxon>Dikarya</taxon>
        <taxon>Ascomycota</taxon>
        <taxon>Saccharomycotina</taxon>
        <taxon>Saccharomycetes</taxon>
        <taxon>Saccharomycetales</taxon>
        <taxon>Saccharomycetaceae</taxon>
        <taxon>Huiozyma</taxon>
    </lineage>
</organism>
<dbReference type="AlphaFoldDB" id="J7RC82"/>
<dbReference type="GO" id="GO:0070390">
    <property type="term" value="C:transcription export complex 2"/>
    <property type="evidence" value="ECO:0007669"/>
    <property type="project" value="EnsemblFungi"/>
</dbReference>
<dbReference type="GO" id="GO:0071028">
    <property type="term" value="P:nuclear mRNA surveillance"/>
    <property type="evidence" value="ECO:0007669"/>
    <property type="project" value="EnsemblFungi"/>
</dbReference>
<dbReference type="SMART" id="SM00753">
    <property type="entry name" value="PAM"/>
    <property type="match status" value="1"/>
</dbReference>
<dbReference type="GO" id="GO:0016973">
    <property type="term" value="P:poly(A)+ mRNA export from nucleus"/>
    <property type="evidence" value="ECO:0007669"/>
    <property type="project" value="TreeGrafter"/>
</dbReference>
<sequence>MSYTTDQFFHSLSIEDYGILCVDLNVNGSHIAALQSNLQLQNLDNAAIEDLVERQKFYKGKWTRFNIMVASYLKFCRDLDPWSVWASSDMIFQYYSDLNNCLLNDSYPLDNLIDVYLQNTEYVLSIAQKLDNNYRSLNTRKFQFMSYVSSVISKLFNSIKPNKSTDGGEAIISKKQQTLLYLVNKLNNIYFKIKSPQLCSNIFKNFKPKSDVKNFGQFPVNQQIEYRYLLGKYYLFNARITNAFVQLNSAYSLLAGFSGSRNPAILRNLRRLLRYLIPVGLIIGKLPNVGIVAQVYPELAQMYRPLIQAARSGNIFALNEWFRHNELELRQRQLLLILVEKLPMITYRYLLRRVIQIRSSVENTNRLSYDVLQKAFELAIQDNGNKRHDIYDGIHDSKNAENVLVTLINLGYFRGNCFPLLQLCVFQRTENIDEVLPSVTEKIIAMFPLNNEDAWLDS</sequence>
<dbReference type="GO" id="GO:0031124">
    <property type="term" value="P:mRNA 3'-end processing"/>
    <property type="evidence" value="ECO:0007669"/>
    <property type="project" value="EnsemblFungi"/>
</dbReference>
<dbReference type="InterPro" id="IPR045114">
    <property type="entry name" value="Csn12-like"/>
</dbReference>
<protein>
    <recommendedName>
        <fullName evidence="1">PCI domain-containing protein</fullName>
    </recommendedName>
</protein>
<reference evidence="2 3" key="1">
    <citation type="journal article" date="2011" name="Proc. Natl. Acad. Sci. U.S.A.">
        <title>Evolutionary erosion of yeast sex chromosomes by mating-type switching accidents.</title>
        <authorList>
            <person name="Gordon J.L."/>
            <person name="Armisen D."/>
            <person name="Proux-Wera E."/>
            <person name="Oheigeartaigh S.S."/>
            <person name="Byrne K.P."/>
            <person name="Wolfe K.H."/>
        </authorList>
    </citation>
    <scope>NUCLEOTIDE SEQUENCE [LARGE SCALE GENOMIC DNA]</scope>
    <source>
        <strain evidence="3">ATCC MYA-139 / BCRC 22969 / CBS 8797 / CCRC 22969 / KCTC 17520 / NBRC 10181 / NCYC 3082</strain>
    </source>
</reference>
<evidence type="ECO:0000313" key="3">
    <source>
        <dbReference type="Proteomes" id="UP000006310"/>
    </source>
</evidence>
<dbReference type="GeneID" id="34528232"/>
<dbReference type="KEGG" id="kng:KNAG_0K01000"/>
<dbReference type="GO" id="GO:0000973">
    <property type="term" value="P:post-transcriptional tethering of RNA polymerase II gene DNA at nuclear periphery"/>
    <property type="evidence" value="ECO:0007669"/>
    <property type="project" value="EnsemblFungi"/>
</dbReference>
<dbReference type="EMBL" id="HE978324">
    <property type="protein sequence ID" value="CCK72465.1"/>
    <property type="molecule type" value="Genomic_DNA"/>
</dbReference>
<dbReference type="GO" id="GO:0003690">
    <property type="term" value="F:double-stranded DNA binding"/>
    <property type="evidence" value="ECO:0007669"/>
    <property type="project" value="EnsemblFungi"/>
</dbReference>
<reference evidence="3" key="2">
    <citation type="submission" date="2012-08" db="EMBL/GenBank/DDBJ databases">
        <title>Genome sequence of Kazachstania naganishii.</title>
        <authorList>
            <person name="Gordon J.L."/>
            <person name="Armisen D."/>
            <person name="Proux-Wera E."/>
            <person name="OhEigeartaigh S.S."/>
            <person name="Byrne K.P."/>
            <person name="Wolfe K.H."/>
        </authorList>
    </citation>
    <scope>NUCLEOTIDE SEQUENCE [LARGE SCALE GENOMIC DNA]</scope>
    <source>
        <strain evidence="3">ATCC MYA-139 / BCRC 22969 / CBS 8797 / CCRC 22969 / KCTC 17520 / NBRC 10181 / NCYC 3082</strain>
    </source>
</reference>
<dbReference type="PANTHER" id="PTHR12732">
    <property type="entry name" value="UNCHARACTERIZED PROTEASOME COMPONENT REGION PCI-CONTAINING"/>
    <property type="match status" value="1"/>
</dbReference>
<dbReference type="HOGENOM" id="CLU_048936_0_0_1"/>
<dbReference type="GO" id="GO:0003723">
    <property type="term" value="F:RNA binding"/>
    <property type="evidence" value="ECO:0007669"/>
    <property type="project" value="EnsemblFungi"/>
</dbReference>
<dbReference type="OMA" id="PQLCSNI"/>
<dbReference type="GO" id="GO:0006368">
    <property type="term" value="P:transcription elongation by RNA polymerase II"/>
    <property type="evidence" value="ECO:0007669"/>
    <property type="project" value="EnsemblFungi"/>
</dbReference>
<dbReference type="Proteomes" id="UP000006310">
    <property type="component" value="Chromosome 11"/>
</dbReference>
<keyword evidence="3" id="KW-1185">Reference proteome</keyword>
<dbReference type="InterPro" id="IPR000717">
    <property type="entry name" value="PCI_dom"/>
</dbReference>
<dbReference type="eggNOG" id="KOG2688">
    <property type="taxonomic scope" value="Eukaryota"/>
</dbReference>
<feature type="domain" description="PCI" evidence="1">
    <location>
        <begin position="325"/>
        <end position="427"/>
    </location>
</feature>
<name>J7RC82_HUIN7</name>
<dbReference type="GO" id="GO:0005635">
    <property type="term" value="C:nuclear envelope"/>
    <property type="evidence" value="ECO:0007669"/>
    <property type="project" value="EnsemblFungi"/>
</dbReference>
<dbReference type="Pfam" id="PF01399">
    <property type="entry name" value="PCI"/>
    <property type="match status" value="1"/>
</dbReference>
<dbReference type="RefSeq" id="XP_022466710.1">
    <property type="nucleotide sequence ID" value="XM_022610411.1"/>
</dbReference>
<dbReference type="OrthoDB" id="5404651at2759"/>
<dbReference type="PANTHER" id="PTHR12732:SF8">
    <property type="entry name" value="NUCLEAR MRNA EXPORT PROTEIN THP1"/>
    <property type="match status" value="1"/>
</dbReference>
<accession>J7RC82</accession>
<evidence type="ECO:0000259" key="1">
    <source>
        <dbReference type="Pfam" id="PF01399"/>
    </source>
</evidence>
<dbReference type="GO" id="GO:0006283">
    <property type="term" value="P:transcription-coupled nucleotide-excision repair"/>
    <property type="evidence" value="ECO:0007669"/>
    <property type="project" value="EnsemblFungi"/>
</dbReference>
<gene>
    <name evidence="2" type="primary">KNAG0K01000</name>
    <name evidence="2" type="ordered locus">KNAG_0K01000</name>
</gene>